<gene>
    <name evidence="1" type="ORF">D9V29_12340</name>
</gene>
<organism evidence="1 2">
    <name type="scientific">Mycetocola manganoxydans</name>
    <dbReference type="NCBI Taxonomy" id="699879"/>
    <lineage>
        <taxon>Bacteria</taxon>
        <taxon>Bacillati</taxon>
        <taxon>Actinomycetota</taxon>
        <taxon>Actinomycetes</taxon>
        <taxon>Micrococcales</taxon>
        <taxon>Microbacteriaceae</taxon>
        <taxon>Mycetocola</taxon>
    </lineage>
</organism>
<sequence>MVINELHEGRMLNSIKHSSESMRFGSDWRNTEVLSSSLRVDAFYRPVGLKRAAGSRVLYTAVHAVMLEDVPIGKICVGRVFDSKSGRTDDWGCAAEFDLLLIKNVPEPCSLES</sequence>
<keyword evidence="2" id="KW-1185">Reference proteome</keyword>
<evidence type="ECO:0000313" key="2">
    <source>
        <dbReference type="Proteomes" id="UP000270299"/>
    </source>
</evidence>
<dbReference type="AlphaFoldDB" id="A0A3L6ZND1"/>
<proteinExistence type="predicted"/>
<comment type="caution">
    <text evidence="1">The sequence shown here is derived from an EMBL/GenBank/DDBJ whole genome shotgun (WGS) entry which is preliminary data.</text>
</comment>
<dbReference type="EMBL" id="RCUV01000017">
    <property type="protein sequence ID" value="RLP69041.1"/>
    <property type="molecule type" value="Genomic_DNA"/>
</dbReference>
<reference evidence="1 2" key="1">
    <citation type="submission" date="2018-10" db="EMBL/GenBank/DDBJ databases">
        <authorList>
            <person name="Li J."/>
        </authorList>
    </citation>
    <scope>NUCLEOTIDE SEQUENCE [LARGE SCALE GENOMIC DNA]</scope>
    <source>
        <strain evidence="1 2">CCTCC AB209002</strain>
    </source>
</reference>
<name>A0A3L6ZND1_9MICO</name>
<dbReference type="Proteomes" id="UP000270299">
    <property type="component" value="Unassembled WGS sequence"/>
</dbReference>
<evidence type="ECO:0000313" key="1">
    <source>
        <dbReference type="EMBL" id="RLP69041.1"/>
    </source>
</evidence>
<accession>A0A3L6ZND1</accession>
<protein>
    <submittedName>
        <fullName evidence="1">Uncharacterized protein</fullName>
    </submittedName>
</protein>